<dbReference type="GO" id="GO:0032259">
    <property type="term" value="P:methylation"/>
    <property type="evidence" value="ECO:0007669"/>
    <property type="project" value="UniProtKB-KW"/>
</dbReference>
<comment type="caution">
    <text evidence="2">The sequence shown here is derived from an EMBL/GenBank/DDBJ whole genome shotgun (WGS) entry which is preliminary data.</text>
</comment>
<keyword evidence="3" id="KW-1185">Reference proteome</keyword>
<dbReference type="Proteomes" id="UP000747542">
    <property type="component" value="Unassembled WGS sequence"/>
</dbReference>
<dbReference type="GO" id="GO:0106370">
    <property type="term" value="F:protein-L-histidine N-pros-methyltransferase activity"/>
    <property type="evidence" value="ECO:0007669"/>
    <property type="project" value="InterPro"/>
</dbReference>
<evidence type="ECO:0000313" key="2">
    <source>
        <dbReference type="EMBL" id="KAG7166557.1"/>
    </source>
</evidence>
<feature type="region of interest" description="Disordered" evidence="1">
    <location>
        <begin position="135"/>
        <end position="155"/>
    </location>
</feature>
<dbReference type="OrthoDB" id="199041at2759"/>
<dbReference type="InterPro" id="IPR007884">
    <property type="entry name" value="METL9"/>
</dbReference>
<keyword evidence="2" id="KW-0808">Transferase</keyword>
<accession>A0A8J5JZ05</accession>
<name>A0A8J5JZ05_HOMAM</name>
<gene>
    <name evidence="2" type="primary">Mettl9-L3</name>
    <name evidence="2" type="ORF">Hamer_G028690</name>
</gene>
<evidence type="ECO:0000256" key="1">
    <source>
        <dbReference type="SAM" id="MobiDB-lite"/>
    </source>
</evidence>
<reference evidence="2" key="1">
    <citation type="journal article" date="2021" name="Sci. Adv.">
        <title>The American lobster genome reveals insights on longevity, neural, and immune adaptations.</title>
        <authorList>
            <person name="Polinski J.M."/>
            <person name="Zimin A.V."/>
            <person name="Clark K.F."/>
            <person name="Kohn A.B."/>
            <person name="Sadowski N."/>
            <person name="Timp W."/>
            <person name="Ptitsyn A."/>
            <person name="Khanna P."/>
            <person name="Romanova D.Y."/>
            <person name="Williams P."/>
            <person name="Greenwood S.J."/>
            <person name="Moroz L.L."/>
            <person name="Walt D.R."/>
            <person name="Bodnar A.G."/>
        </authorList>
    </citation>
    <scope>NUCLEOTIDE SEQUENCE</scope>
    <source>
        <strain evidence="2">GMGI-L3</strain>
    </source>
</reference>
<keyword evidence="2" id="KW-0489">Methyltransferase</keyword>
<dbReference type="Pfam" id="PF05219">
    <property type="entry name" value="DREV"/>
    <property type="match status" value="1"/>
</dbReference>
<dbReference type="EMBL" id="JAHLQT010022518">
    <property type="protein sequence ID" value="KAG7166557.1"/>
    <property type="molecule type" value="Genomic_DNA"/>
</dbReference>
<organism evidence="2 3">
    <name type="scientific">Homarus americanus</name>
    <name type="common">American lobster</name>
    <dbReference type="NCBI Taxonomy" id="6706"/>
    <lineage>
        <taxon>Eukaryota</taxon>
        <taxon>Metazoa</taxon>
        <taxon>Ecdysozoa</taxon>
        <taxon>Arthropoda</taxon>
        <taxon>Crustacea</taxon>
        <taxon>Multicrustacea</taxon>
        <taxon>Malacostraca</taxon>
        <taxon>Eumalacostraca</taxon>
        <taxon>Eucarida</taxon>
        <taxon>Decapoda</taxon>
        <taxon>Pleocyemata</taxon>
        <taxon>Astacidea</taxon>
        <taxon>Nephropoidea</taxon>
        <taxon>Nephropidae</taxon>
        <taxon>Homarus</taxon>
    </lineage>
</organism>
<evidence type="ECO:0000313" key="3">
    <source>
        <dbReference type="Proteomes" id="UP000747542"/>
    </source>
</evidence>
<protein>
    <submittedName>
        <fullName evidence="2">Methyltransferase-like protein 9-like 3</fullName>
    </submittedName>
</protein>
<proteinExistence type="predicted"/>
<sequence length="155" mass="17566">MKEVEDEQYDVVTCLNLLDRCDTPRTLIEDIRTKLSTHGALVVALVLPFSPYVEIGTIDNMPSEELGVTGTAIEEQVNSLATDVFPSLGYKLERWSRLPYLCEGDLDQAFYWLSDVVMVFSKVNDWSEVNEKTISAKQTTEESEDHYDDALDHVV</sequence>
<dbReference type="AlphaFoldDB" id="A0A8J5JZ05"/>
<dbReference type="PANTHER" id="PTHR12890:SF0">
    <property type="entry name" value="PROTEIN-L-HISTIDINE N-PROS-METHYLTRANSFERASE"/>
    <property type="match status" value="1"/>
</dbReference>
<dbReference type="PANTHER" id="PTHR12890">
    <property type="entry name" value="DREV PROTEIN"/>
    <property type="match status" value="1"/>
</dbReference>